<proteinExistence type="predicted"/>
<keyword evidence="1" id="KW-0812">Transmembrane</keyword>
<evidence type="ECO:0000313" key="2">
    <source>
        <dbReference type="EMBL" id="ABS46533.1"/>
    </source>
</evidence>
<evidence type="ECO:0000313" key="3">
    <source>
        <dbReference type="Proteomes" id="UP000002412"/>
    </source>
</evidence>
<reference evidence="2 3" key="1">
    <citation type="journal article" date="2007" name="PLoS Genet.">
        <title>The complete genome sequence of Yersinia pseudotuberculosis IP31758, the causative agent of Far East scarlet-like fever.</title>
        <authorList>
            <person name="Eppinger M."/>
            <person name="Rosovitz M.J."/>
            <person name="Fricke W.F."/>
            <person name="Rasko D.A."/>
            <person name="Kokorina G."/>
            <person name="Fayolle C."/>
            <person name="Lindler L.E."/>
            <person name="Carniel E."/>
            <person name="Ravel J."/>
        </authorList>
    </citation>
    <scope>NUCLEOTIDE SEQUENCE [LARGE SCALE GENOMIC DNA]</scope>
    <source>
        <strain evidence="2 3">IP 31758</strain>
    </source>
</reference>
<feature type="transmembrane region" description="Helical" evidence="1">
    <location>
        <begin position="14"/>
        <end position="33"/>
    </location>
</feature>
<dbReference type="KEGG" id="ypi:YpsIP31758_2208"/>
<keyword evidence="1" id="KW-0472">Membrane</keyword>
<dbReference type="HOGENOM" id="CLU_3350690_0_0_6"/>
<evidence type="ECO:0000256" key="1">
    <source>
        <dbReference type="SAM" id="Phobius"/>
    </source>
</evidence>
<keyword evidence="1" id="KW-1133">Transmembrane helix</keyword>
<organism evidence="2 3">
    <name type="scientific">Yersinia pseudotuberculosis serotype O:1b (strain IP 31758)</name>
    <dbReference type="NCBI Taxonomy" id="349747"/>
    <lineage>
        <taxon>Bacteria</taxon>
        <taxon>Pseudomonadati</taxon>
        <taxon>Pseudomonadota</taxon>
        <taxon>Gammaproteobacteria</taxon>
        <taxon>Enterobacterales</taxon>
        <taxon>Yersiniaceae</taxon>
        <taxon>Yersinia</taxon>
    </lineage>
</organism>
<dbReference type="AlphaFoldDB" id="A0A0U1QVK4"/>
<name>A0A0U1QVK4_YERP3</name>
<protein>
    <submittedName>
        <fullName evidence="2">Uncharacterized protein</fullName>
    </submittedName>
</protein>
<gene>
    <name evidence="2" type="ordered locus">YpsIP31758_2208</name>
</gene>
<dbReference type="EMBL" id="CP000720">
    <property type="protein sequence ID" value="ABS46533.1"/>
    <property type="molecule type" value="Genomic_DNA"/>
</dbReference>
<accession>A0A0U1QVK4</accession>
<sequence length="37" mass="4016">MFVSLSGADKLEALTVQAVGASFIQGILFRFFLHTLS</sequence>
<dbReference type="Proteomes" id="UP000002412">
    <property type="component" value="Chromosome"/>
</dbReference>